<feature type="domain" description="PpiC" evidence="9">
    <location>
        <begin position="83"/>
        <end position="183"/>
    </location>
</feature>
<organism evidence="10 11">
    <name type="scientific">Ollibium composti</name>
    <dbReference type="NCBI Taxonomy" id="2675109"/>
    <lineage>
        <taxon>Bacteria</taxon>
        <taxon>Pseudomonadati</taxon>
        <taxon>Pseudomonadota</taxon>
        <taxon>Alphaproteobacteria</taxon>
        <taxon>Hyphomicrobiales</taxon>
        <taxon>Phyllobacteriaceae</taxon>
        <taxon>Ollibium</taxon>
    </lineage>
</organism>
<comment type="catalytic activity">
    <reaction evidence="1">
        <text>[protein]-peptidylproline (omega=180) = [protein]-peptidylproline (omega=0)</text>
        <dbReference type="Rhea" id="RHEA:16237"/>
        <dbReference type="Rhea" id="RHEA-COMP:10747"/>
        <dbReference type="Rhea" id="RHEA-COMP:10748"/>
        <dbReference type="ChEBI" id="CHEBI:83833"/>
        <dbReference type="ChEBI" id="CHEBI:83834"/>
        <dbReference type="EC" id="5.2.1.8"/>
    </reaction>
</comment>
<dbReference type="InterPro" id="IPR000297">
    <property type="entry name" value="PPIase_PpiC"/>
</dbReference>
<dbReference type="PANTHER" id="PTHR47245">
    <property type="entry name" value="PEPTIDYLPROLYL ISOMERASE"/>
    <property type="match status" value="1"/>
</dbReference>
<dbReference type="Proteomes" id="UP000306441">
    <property type="component" value="Unassembled WGS sequence"/>
</dbReference>
<proteinExistence type="inferred from homology"/>
<keyword evidence="5 8" id="KW-0697">Rotamase</keyword>
<keyword evidence="11" id="KW-1185">Reference proteome</keyword>
<evidence type="ECO:0000256" key="5">
    <source>
        <dbReference type="ARBA" id="ARBA00023110"/>
    </source>
</evidence>
<dbReference type="Pfam" id="PF00639">
    <property type="entry name" value="Rotamase"/>
    <property type="match status" value="1"/>
</dbReference>
<evidence type="ECO:0000313" key="10">
    <source>
        <dbReference type="EMBL" id="THF55522.1"/>
    </source>
</evidence>
<dbReference type="EC" id="5.2.1.8" evidence="3"/>
<dbReference type="SUPFAM" id="SSF54534">
    <property type="entry name" value="FKBP-like"/>
    <property type="match status" value="1"/>
</dbReference>
<dbReference type="Gene3D" id="3.10.50.40">
    <property type="match status" value="1"/>
</dbReference>
<protein>
    <recommendedName>
        <fullName evidence="4">Parvulin-like PPIase</fullName>
        <ecNumber evidence="3">5.2.1.8</ecNumber>
    </recommendedName>
    <alternativeName>
        <fullName evidence="6">Peptidyl-prolyl cis-trans isomerase plp</fullName>
    </alternativeName>
    <alternativeName>
        <fullName evidence="7">Rotamase plp</fullName>
    </alternativeName>
</protein>
<dbReference type="PROSITE" id="PS50198">
    <property type="entry name" value="PPIC_PPIASE_2"/>
    <property type="match status" value="1"/>
</dbReference>
<dbReference type="EMBL" id="SSNY01000011">
    <property type="protein sequence ID" value="THF55522.1"/>
    <property type="molecule type" value="Genomic_DNA"/>
</dbReference>
<evidence type="ECO:0000256" key="8">
    <source>
        <dbReference type="PROSITE-ProRule" id="PRU00278"/>
    </source>
</evidence>
<evidence type="ECO:0000313" key="11">
    <source>
        <dbReference type="Proteomes" id="UP000306441"/>
    </source>
</evidence>
<dbReference type="RefSeq" id="WP_136359560.1">
    <property type="nucleotide sequence ID" value="NZ_SSNY01000011.1"/>
</dbReference>
<comment type="caution">
    <text evidence="10">The sequence shown here is derived from an EMBL/GenBank/DDBJ whole genome shotgun (WGS) entry which is preliminary data.</text>
</comment>
<dbReference type="GO" id="GO:0016853">
    <property type="term" value="F:isomerase activity"/>
    <property type="evidence" value="ECO:0007669"/>
    <property type="project" value="UniProtKB-KW"/>
</dbReference>
<evidence type="ECO:0000259" key="9">
    <source>
        <dbReference type="PROSITE" id="PS50198"/>
    </source>
</evidence>
<comment type="similarity">
    <text evidence="2">Belongs to the PpiC/parvulin rotamase family.</text>
</comment>
<keyword evidence="8 10" id="KW-0413">Isomerase</keyword>
<name>A0ABY2Q3H6_9HYPH</name>
<evidence type="ECO:0000256" key="4">
    <source>
        <dbReference type="ARBA" id="ARBA00018370"/>
    </source>
</evidence>
<dbReference type="PANTHER" id="PTHR47245:SF2">
    <property type="entry name" value="PEPTIDYL-PROLYL CIS-TRANS ISOMERASE HP_0175-RELATED"/>
    <property type="match status" value="1"/>
</dbReference>
<evidence type="ECO:0000256" key="3">
    <source>
        <dbReference type="ARBA" id="ARBA00013194"/>
    </source>
</evidence>
<evidence type="ECO:0000256" key="7">
    <source>
        <dbReference type="ARBA" id="ARBA00031484"/>
    </source>
</evidence>
<dbReference type="InterPro" id="IPR050245">
    <property type="entry name" value="PrsA_foldase"/>
</dbReference>
<accession>A0ABY2Q3H6</accession>
<evidence type="ECO:0000256" key="1">
    <source>
        <dbReference type="ARBA" id="ARBA00000971"/>
    </source>
</evidence>
<dbReference type="InterPro" id="IPR046357">
    <property type="entry name" value="PPIase_dom_sf"/>
</dbReference>
<evidence type="ECO:0000256" key="2">
    <source>
        <dbReference type="ARBA" id="ARBA00007656"/>
    </source>
</evidence>
<reference evidence="10 11" key="1">
    <citation type="submission" date="2019-04" db="EMBL/GenBank/DDBJ databases">
        <title>Mesorhizobium composti sp. nov., isolated from compost.</title>
        <authorList>
            <person name="Lin S.-Y."/>
            <person name="Hameed A."/>
            <person name="Hsieh Y.-T."/>
            <person name="Young C.-C."/>
        </authorList>
    </citation>
    <scope>NUCLEOTIDE SEQUENCE [LARGE SCALE GENOMIC DNA]</scope>
    <source>
        <strain evidence="10 11">CC-YTH430</strain>
    </source>
</reference>
<gene>
    <name evidence="10" type="ORF">E6C48_18010</name>
</gene>
<evidence type="ECO:0000256" key="6">
    <source>
        <dbReference type="ARBA" id="ARBA00030642"/>
    </source>
</evidence>
<sequence length="239" mass="26250">MILSVNGMAVAVEADALPEFAAARELLRQRAVEVGLLDAAVEDEAEIDSTIEALLEKEVATPVPTEAECRRYYEQNPTEFESGDLVHARHILFQVTPQVNVPQMRARAEEALNTLLAEPDRFAAMAAELSNCPSGEQGGNLGQVSRGDMVPEFEKALFKFGASGILRDLVKTRYGFHIVAVDQRIPGHRLPFDVVQEQIAARLRSRVEEKALRQYVSVLAGQAEIEGVQLEASESPLVQ</sequence>